<dbReference type="OrthoDB" id="3492533at2"/>
<proteinExistence type="predicted"/>
<feature type="compositionally biased region" description="Low complexity" evidence="1">
    <location>
        <begin position="463"/>
        <end position="475"/>
    </location>
</feature>
<feature type="compositionally biased region" description="Gly residues" evidence="1">
    <location>
        <begin position="399"/>
        <end position="415"/>
    </location>
</feature>
<sequence length="622" mass="63687">MMTSRYEQPPHAPGGSRPPHRAADSPRPSVVTPDPDDPPPPVVPHLHLSRVAPYLNGLYTYCLFLLREPDTATCALAEALALAERRADRAPYGPARPWLYALARWACRRRLAAGPAAPRWAPESDPLAWPEAAGTDTVQREALELSVRHGLPSDAVAAVLRLEPEMARALLAGAACEVERTRTALAVAAAGRCPAVARFAGGGGARVPLGPAARRELVRHVDECPGCRRTAERVTAGAPWPGTTASRAELPLFEAPLAALQAALRHARATRPGSPRYDREGFPLPPADRSGRRNRLRHRAVTTTVVATVAAAPALALWAAYRETPSGGRPGAESGEGAVTADDAPADDPERPSRAPADDAERPPREPVAGPGDGGREAGRAESQEFGDSGVTGAARSVGGNGGNGGNSGNSGTGSGADAARGFDSSGKPDIAGPPGAPAQSAAFATSGATDATVFTARTAAADTTASGSVTAPASVTPPPAARGVAPTDRAPSAVTPAAPRRAAARPAPSARPAPPGSSAPSGPWPGFGRLTVAAQPSGQDTLVTVTAVGGEVHWAATPGAAWLRLGRTGGVLLPGRSLTFTVATDPDREPADPWRTQVRLAPGPATVPVDGPGRLRRTETM</sequence>
<feature type="region of interest" description="Disordered" evidence="1">
    <location>
        <begin position="266"/>
        <end position="295"/>
    </location>
</feature>
<feature type="region of interest" description="Disordered" evidence="1">
    <location>
        <begin position="463"/>
        <end position="533"/>
    </location>
</feature>
<evidence type="ECO:0000313" key="3">
    <source>
        <dbReference type="Proteomes" id="UP000327000"/>
    </source>
</evidence>
<evidence type="ECO:0000313" key="2">
    <source>
        <dbReference type="EMBL" id="KAB7847833.1"/>
    </source>
</evidence>
<feature type="region of interest" description="Disordered" evidence="1">
    <location>
        <begin position="325"/>
        <end position="444"/>
    </location>
</feature>
<gene>
    <name evidence="2" type="ORF">FRZ00_10875</name>
</gene>
<comment type="caution">
    <text evidence="2">The sequence shown here is derived from an EMBL/GenBank/DDBJ whole genome shotgun (WGS) entry which is preliminary data.</text>
</comment>
<organism evidence="2 3">
    <name type="scientific">Streptomyces mobaraensis</name>
    <name type="common">Streptoverticillium mobaraense</name>
    <dbReference type="NCBI Taxonomy" id="35621"/>
    <lineage>
        <taxon>Bacteria</taxon>
        <taxon>Bacillati</taxon>
        <taxon>Actinomycetota</taxon>
        <taxon>Actinomycetes</taxon>
        <taxon>Kitasatosporales</taxon>
        <taxon>Streptomycetaceae</taxon>
        <taxon>Streptomyces</taxon>
    </lineage>
</organism>
<protein>
    <submittedName>
        <fullName evidence="2">Sigma-70 family RNA polymerase sigma factor</fullName>
    </submittedName>
</protein>
<dbReference type="Proteomes" id="UP000327000">
    <property type="component" value="Unassembled WGS sequence"/>
</dbReference>
<evidence type="ECO:0000256" key="1">
    <source>
        <dbReference type="SAM" id="MobiDB-lite"/>
    </source>
</evidence>
<feature type="compositionally biased region" description="Low complexity" evidence="1">
    <location>
        <begin position="490"/>
        <end position="509"/>
    </location>
</feature>
<reference evidence="2 3" key="1">
    <citation type="journal article" date="2019" name="Microb. Cell Fact.">
        <title>Exploring novel herbicidin analogues by transcriptional regulator overexpression and MS/MS molecular networking.</title>
        <authorList>
            <person name="Shi Y."/>
            <person name="Gu R."/>
            <person name="Li Y."/>
            <person name="Wang X."/>
            <person name="Ren W."/>
            <person name="Li X."/>
            <person name="Wang L."/>
            <person name="Xie Y."/>
            <person name="Hong B."/>
        </authorList>
    </citation>
    <scope>NUCLEOTIDE SEQUENCE [LARGE SCALE GENOMIC DNA]</scope>
    <source>
        <strain evidence="2 3">US-43</strain>
    </source>
</reference>
<dbReference type="EMBL" id="VOKX01000015">
    <property type="protein sequence ID" value="KAB7847833.1"/>
    <property type="molecule type" value="Genomic_DNA"/>
</dbReference>
<feature type="compositionally biased region" description="Basic and acidic residues" evidence="1">
    <location>
        <begin position="348"/>
        <end position="365"/>
    </location>
</feature>
<name>A0A5N5WBW7_STRMB</name>
<accession>A0A5N5WBW7</accession>
<dbReference type="AlphaFoldDB" id="A0A5N5WBW7"/>
<keyword evidence="3" id="KW-1185">Reference proteome</keyword>
<feature type="compositionally biased region" description="Basic and acidic residues" evidence="1">
    <location>
        <begin position="374"/>
        <end position="383"/>
    </location>
</feature>
<dbReference type="RefSeq" id="WP_152263248.1">
    <property type="nucleotide sequence ID" value="NZ_VOKX01000015.1"/>
</dbReference>
<feature type="region of interest" description="Disordered" evidence="1">
    <location>
        <begin position="602"/>
        <end position="622"/>
    </location>
</feature>
<feature type="region of interest" description="Disordered" evidence="1">
    <location>
        <begin position="1"/>
        <end position="44"/>
    </location>
</feature>